<dbReference type="EMBL" id="SRYG01000021">
    <property type="protein sequence ID" value="TGY65204.1"/>
    <property type="molecule type" value="Genomic_DNA"/>
</dbReference>
<proteinExistence type="predicted"/>
<comment type="caution">
    <text evidence="1">The sequence shown here is derived from an EMBL/GenBank/DDBJ whole genome shotgun (WGS) entry which is preliminary data.</text>
</comment>
<organism evidence="1 2">
    <name type="scientific">Dubosiella muris</name>
    <dbReference type="NCBI Taxonomy" id="3038133"/>
    <lineage>
        <taxon>Bacteria</taxon>
        <taxon>Bacillati</taxon>
        <taxon>Bacillota</taxon>
        <taxon>Erysipelotrichia</taxon>
        <taxon>Erysipelotrichales</taxon>
        <taxon>Erysipelotrichaceae</taxon>
        <taxon>Dubosiella</taxon>
    </lineage>
</organism>
<reference evidence="1" key="1">
    <citation type="submission" date="2019-04" db="EMBL/GenBank/DDBJ databases">
        <title>Microbes associate with the intestines of laboratory mice.</title>
        <authorList>
            <person name="Navarre W."/>
            <person name="Wong E."/>
            <person name="Huang K."/>
            <person name="Tropini C."/>
            <person name="Ng K."/>
            <person name="Yu B."/>
        </authorList>
    </citation>
    <scope>NUCLEOTIDE SEQUENCE</scope>
    <source>
        <strain evidence="1">NM09_H32</strain>
    </source>
</reference>
<dbReference type="Proteomes" id="UP000308836">
    <property type="component" value="Unassembled WGS sequence"/>
</dbReference>
<name>A0AC61R5P6_9FIRM</name>
<keyword evidence="2" id="KW-1185">Reference proteome</keyword>
<evidence type="ECO:0000313" key="1">
    <source>
        <dbReference type="EMBL" id="TGY65204.1"/>
    </source>
</evidence>
<accession>A0AC61R5P6</accession>
<protein>
    <submittedName>
        <fullName evidence="1">MFS transporter</fullName>
    </submittedName>
</protein>
<sequence length="482" mass="52359">MINVSDAKAKAALRQEEERAAHRPFGWKDKIAYMCGDFGNDFFFILASSFLMVFYTNVLGIPGALVGTLFLVSRCVDAFTDIGMGRIVDRSQPTAAGRYRPWIKRMMIPVVTAGVLMFVPWVANLPYGVRVAYIFITYILWGSFCYTGINIPYGSMASAITDKPGERAMLSTFRSIGASLAGMFVGSLTPLFVYTTDAAGNQVLQGNRVFIVACVFALLALICYTICYKWSTERIVVDNSSQKQLSAKDLVKALATNRALLSMIAAAIVSLLSMLLAQSMNMYLYMDYFKNIGAMSVAGMMMTVCTLLLAPFSGKIAAKFGKKEASAVGLLFSAAIYAFLFIARIQNAWVYCGILLFANLGSGIFNLMLWAFISDVIDYQTVQTGSCDGGTVYGVYSFSRKIGQALAGGLGGFVISAIGYQVSTGQAIVQSASVTNAIYSVTTGVPAIGFVIIALILIFWYPLSKKKMAEIKTKLDAMNKEV</sequence>
<evidence type="ECO:0000313" key="2">
    <source>
        <dbReference type="Proteomes" id="UP000308836"/>
    </source>
</evidence>
<gene>
    <name evidence="1" type="ORF">E5336_09880</name>
</gene>